<dbReference type="InterPro" id="IPR009326">
    <property type="entry name" value="DUF984"/>
</dbReference>
<evidence type="ECO:0000313" key="2">
    <source>
        <dbReference type="EMBL" id="BBM16169.1"/>
    </source>
</evidence>
<dbReference type="RefSeq" id="WP_023519606.1">
    <property type="nucleotide sequence ID" value="NZ_AP019810.1"/>
</dbReference>
<dbReference type="PIRSF" id="PIRSF021320">
    <property type="entry name" value="DUF984"/>
    <property type="match status" value="1"/>
</dbReference>
<proteinExistence type="predicted"/>
<dbReference type="EMBL" id="AP019810">
    <property type="protein sequence ID" value="BBM16169.1"/>
    <property type="molecule type" value="Genomic_DNA"/>
</dbReference>
<dbReference type="Proteomes" id="UP000509460">
    <property type="component" value="Chromosome"/>
</dbReference>
<protein>
    <recommendedName>
        <fullName evidence="1">ASCH domain-containing protein</fullName>
    </recommendedName>
</protein>
<reference evidence="2 3" key="1">
    <citation type="submission" date="2019-07" db="EMBL/GenBank/DDBJ databases">
        <title>antibiotic susceptibility of plant-derived lactic acid bacteria.</title>
        <authorList>
            <person name="Sugiyama M."/>
            <person name="Noda M."/>
        </authorList>
    </citation>
    <scope>NUCLEOTIDE SEQUENCE [LARGE SCALE GENOMIC DNA]</scope>
    <source>
        <strain evidence="2 3">15-1A</strain>
    </source>
</reference>
<name>A0AAI8RC62_ENTMU</name>
<dbReference type="SMART" id="SM01022">
    <property type="entry name" value="ASCH"/>
    <property type="match status" value="1"/>
</dbReference>
<dbReference type="SUPFAM" id="SSF88697">
    <property type="entry name" value="PUA domain-like"/>
    <property type="match status" value="1"/>
</dbReference>
<organism evidence="2 3">
    <name type="scientific">Enterococcus mundtii</name>
    <dbReference type="NCBI Taxonomy" id="53346"/>
    <lineage>
        <taxon>Bacteria</taxon>
        <taxon>Bacillati</taxon>
        <taxon>Bacillota</taxon>
        <taxon>Bacilli</taxon>
        <taxon>Lactobacillales</taxon>
        <taxon>Enterococcaceae</taxon>
        <taxon>Enterococcus</taxon>
    </lineage>
</organism>
<gene>
    <name evidence="2" type="ORF">EM151A_3009</name>
</gene>
<dbReference type="InterPro" id="IPR015947">
    <property type="entry name" value="PUA-like_sf"/>
</dbReference>
<evidence type="ECO:0000259" key="1">
    <source>
        <dbReference type="SMART" id="SM01022"/>
    </source>
</evidence>
<evidence type="ECO:0000313" key="3">
    <source>
        <dbReference type="Proteomes" id="UP000509460"/>
    </source>
</evidence>
<dbReference type="CDD" id="cd06553">
    <property type="entry name" value="ASCH_Ef3133_like"/>
    <property type="match status" value="1"/>
</dbReference>
<dbReference type="PANTHER" id="PTHR39203:SF1">
    <property type="entry name" value="CYTOPLASMIC PROTEIN"/>
    <property type="match status" value="1"/>
</dbReference>
<sequence>MNEQAKKYWKEFWQGEFPPTNVTAEQWGWEGTPMADELADLILKGIKTASCSSYDECLYYDEAPLSKIGSYTIVLNSKDEPVGIIKYTDMTVMPMNEVTEEIARAEGEGDLSYDYWYKVHKKFFRELLPQIGKEFYEEIPLAVERFELINAKEMS</sequence>
<dbReference type="AlphaFoldDB" id="A0AAI8RC62"/>
<accession>A0AAI8RC62</accession>
<dbReference type="Gene3D" id="3.10.400.10">
    <property type="entry name" value="Sulfate adenylyltransferase"/>
    <property type="match status" value="1"/>
</dbReference>
<dbReference type="Pfam" id="PF04266">
    <property type="entry name" value="ASCH"/>
    <property type="match status" value="1"/>
</dbReference>
<feature type="domain" description="ASCH" evidence="1">
    <location>
        <begin position="27"/>
        <end position="150"/>
    </location>
</feature>
<dbReference type="InterPro" id="IPR007374">
    <property type="entry name" value="ASCH_domain"/>
</dbReference>
<dbReference type="PANTHER" id="PTHR39203">
    <property type="entry name" value="CYTOPLASMIC PROTEIN-RELATED"/>
    <property type="match status" value="1"/>
</dbReference>